<dbReference type="Proteomes" id="UP000218334">
    <property type="component" value="Unassembled WGS sequence"/>
</dbReference>
<dbReference type="EMBL" id="KZ293415">
    <property type="protein sequence ID" value="PBK77788.1"/>
    <property type="molecule type" value="Genomic_DNA"/>
</dbReference>
<protein>
    <recommendedName>
        <fullName evidence="3">Protein kinase domain-containing protein</fullName>
    </recommendedName>
</protein>
<gene>
    <name evidence="1" type="ORF">ARMSODRAFT_1010421</name>
</gene>
<dbReference type="AlphaFoldDB" id="A0A2H3CHB4"/>
<sequence>MLTYGYIDYNIAVMFPRSASLSECRLPYWKSWDGTNNWWLYDTAQGEHDYDPFAFDVALLGFHLCESFQHLPPYAPFVAPLLDMMVHQDTKKRFTAREALQFFDDMYPQLSEAELEFAPPQGWNLSHPYETFDRWQDLPLDFVQRWACYRKPPIPWSTKVLRYLCRYRWVHYVVVRVRRFHSGFKFGALLLDGMLRFFQGACLQGSG</sequence>
<name>A0A2H3CHB4_9AGAR</name>
<reference evidence="2" key="1">
    <citation type="journal article" date="2017" name="Nat. Ecol. Evol.">
        <title>Genome expansion and lineage-specific genetic innovations in the forest pathogenic fungi Armillaria.</title>
        <authorList>
            <person name="Sipos G."/>
            <person name="Prasanna A.N."/>
            <person name="Walter M.C."/>
            <person name="O'Connor E."/>
            <person name="Balint B."/>
            <person name="Krizsan K."/>
            <person name="Kiss B."/>
            <person name="Hess J."/>
            <person name="Varga T."/>
            <person name="Slot J."/>
            <person name="Riley R."/>
            <person name="Boka B."/>
            <person name="Rigling D."/>
            <person name="Barry K."/>
            <person name="Lee J."/>
            <person name="Mihaltcheva S."/>
            <person name="LaButti K."/>
            <person name="Lipzen A."/>
            <person name="Waldron R."/>
            <person name="Moloney N.M."/>
            <person name="Sperisen C."/>
            <person name="Kredics L."/>
            <person name="Vagvoelgyi C."/>
            <person name="Patrignani A."/>
            <person name="Fitzpatrick D."/>
            <person name="Nagy I."/>
            <person name="Doyle S."/>
            <person name="Anderson J.B."/>
            <person name="Grigoriev I.V."/>
            <person name="Gueldener U."/>
            <person name="Muensterkoetter M."/>
            <person name="Nagy L.G."/>
        </authorList>
    </citation>
    <scope>NUCLEOTIDE SEQUENCE [LARGE SCALE GENOMIC DNA]</scope>
    <source>
        <strain evidence="2">28-4</strain>
    </source>
</reference>
<accession>A0A2H3CHB4</accession>
<proteinExistence type="predicted"/>
<keyword evidence="2" id="KW-1185">Reference proteome</keyword>
<organism evidence="1 2">
    <name type="scientific">Armillaria solidipes</name>
    <dbReference type="NCBI Taxonomy" id="1076256"/>
    <lineage>
        <taxon>Eukaryota</taxon>
        <taxon>Fungi</taxon>
        <taxon>Dikarya</taxon>
        <taxon>Basidiomycota</taxon>
        <taxon>Agaricomycotina</taxon>
        <taxon>Agaricomycetes</taxon>
        <taxon>Agaricomycetidae</taxon>
        <taxon>Agaricales</taxon>
        <taxon>Marasmiineae</taxon>
        <taxon>Physalacriaceae</taxon>
        <taxon>Armillaria</taxon>
    </lineage>
</organism>
<evidence type="ECO:0000313" key="2">
    <source>
        <dbReference type="Proteomes" id="UP000218334"/>
    </source>
</evidence>
<dbReference type="STRING" id="1076256.A0A2H3CHB4"/>
<evidence type="ECO:0000313" key="1">
    <source>
        <dbReference type="EMBL" id="PBK77788.1"/>
    </source>
</evidence>
<evidence type="ECO:0008006" key="3">
    <source>
        <dbReference type="Google" id="ProtNLM"/>
    </source>
</evidence>